<dbReference type="OrthoDB" id="275766at2759"/>
<dbReference type="Proteomes" id="UP000419144">
    <property type="component" value="Unassembled WGS sequence"/>
</dbReference>
<gene>
    <name evidence="1" type="ORF">LtaPh_3007100</name>
</gene>
<keyword evidence="2" id="KW-1185">Reference proteome</keyword>
<dbReference type="EMBL" id="BLBS01000042">
    <property type="protein sequence ID" value="GET90649.1"/>
    <property type="molecule type" value="Genomic_DNA"/>
</dbReference>
<sequence length="275" mass="31088">MPPFCFLGSTLLFLSQPHDSFTPFYPLLPLLLSFPSSAHPPCGTEHSRKHIHINQATSALIVVLRGIALLAETLSFIMFRVCSVWCSNALHNSTPFVDGALQLMKLHLAHRNAMSEKNKVACHAIEQEFFREVEVFRPCFTMSASLEVAQQYSRRLYAALKYFRMDDDPLIRQLDLLLGRRAMQDGRHGSQGGFFKGARKANTPAFGKGGETTHEALAEHAETTLPTELPNPPKVDLTAPRRPGALRIHHRYRGHWVLQEPDIAITRSERREDPW</sequence>
<accession>A0A640KT46</accession>
<protein>
    <submittedName>
        <fullName evidence="1">Uncharacterized protein</fullName>
    </submittedName>
</protein>
<dbReference type="VEuPathDB" id="TriTrypDB:LtaPh_3007100"/>
<evidence type="ECO:0000313" key="2">
    <source>
        <dbReference type="Proteomes" id="UP000419144"/>
    </source>
</evidence>
<reference evidence="1" key="1">
    <citation type="submission" date="2019-11" db="EMBL/GenBank/DDBJ databases">
        <title>Leishmania tarentolae CDS.</title>
        <authorList>
            <person name="Goto Y."/>
            <person name="Yamagishi J."/>
        </authorList>
    </citation>
    <scope>NUCLEOTIDE SEQUENCE [LARGE SCALE GENOMIC DNA]</scope>
    <source>
        <strain evidence="1">Parrot Tar II</strain>
    </source>
</reference>
<evidence type="ECO:0000313" key="1">
    <source>
        <dbReference type="EMBL" id="GET90649.1"/>
    </source>
</evidence>
<organism evidence="1 2">
    <name type="scientific">Leishmania tarentolae</name>
    <name type="common">Sauroleishmania tarentolae</name>
    <dbReference type="NCBI Taxonomy" id="5689"/>
    <lineage>
        <taxon>Eukaryota</taxon>
        <taxon>Discoba</taxon>
        <taxon>Euglenozoa</taxon>
        <taxon>Kinetoplastea</taxon>
        <taxon>Metakinetoplastina</taxon>
        <taxon>Trypanosomatida</taxon>
        <taxon>Trypanosomatidae</taxon>
        <taxon>Leishmaniinae</taxon>
        <taxon>Leishmania</taxon>
        <taxon>lizard Leishmania</taxon>
    </lineage>
</organism>
<proteinExistence type="predicted"/>
<name>A0A640KT46_LEITA</name>
<comment type="caution">
    <text evidence="1">The sequence shown here is derived from an EMBL/GenBank/DDBJ whole genome shotgun (WGS) entry which is preliminary data.</text>
</comment>
<dbReference type="AlphaFoldDB" id="A0A640KT46"/>